<evidence type="ECO:0000313" key="11">
    <source>
        <dbReference type="Proteomes" id="UP000500791"/>
    </source>
</evidence>
<comment type="catalytic activity">
    <reaction evidence="7">
        <text>L-ornithine + H(+) = putrescine + CO2</text>
        <dbReference type="Rhea" id="RHEA:22964"/>
        <dbReference type="ChEBI" id="CHEBI:15378"/>
        <dbReference type="ChEBI" id="CHEBI:16526"/>
        <dbReference type="ChEBI" id="CHEBI:46911"/>
        <dbReference type="ChEBI" id="CHEBI:326268"/>
        <dbReference type="EC" id="4.1.1.17"/>
    </reaction>
</comment>
<protein>
    <recommendedName>
        <fullName evidence="6">ornithine decarboxylase</fullName>
        <ecNumber evidence="6">4.1.1.17</ecNumber>
    </recommendedName>
</protein>
<feature type="domain" description="Orn/DAP/Arg decarboxylase 2 N-terminal" evidence="9">
    <location>
        <begin position="64"/>
        <end position="296"/>
    </location>
</feature>
<dbReference type="PRINTS" id="PR01179">
    <property type="entry name" value="ODADCRBXLASE"/>
</dbReference>
<evidence type="ECO:0000256" key="4">
    <source>
        <dbReference type="ARBA" id="ARBA00023239"/>
    </source>
</evidence>
<evidence type="ECO:0000256" key="1">
    <source>
        <dbReference type="ARBA" id="ARBA00001933"/>
    </source>
</evidence>
<dbReference type="GO" id="GO:0004586">
    <property type="term" value="F:ornithine decarboxylase activity"/>
    <property type="evidence" value="ECO:0007669"/>
    <property type="project" value="UniProtKB-EC"/>
</dbReference>
<dbReference type="InterPro" id="IPR002433">
    <property type="entry name" value="Orn_de-COase"/>
</dbReference>
<dbReference type="Gene3D" id="3.20.20.10">
    <property type="entry name" value="Alanine racemase"/>
    <property type="match status" value="1"/>
</dbReference>
<dbReference type="EMBL" id="CP049811">
    <property type="protein sequence ID" value="QIK41875.1"/>
    <property type="molecule type" value="Genomic_DNA"/>
</dbReference>
<dbReference type="InterPro" id="IPR022644">
    <property type="entry name" value="De-COase2_N"/>
</dbReference>
<organism evidence="10 11">
    <name type="scientific">Pontivivens nitratireducens</name>
    <dbReference type="NCBI Taxonomy" id="2758038"/>
    <lineage>
        <taxon>Bacteria</taxon>
        <taxon>Pseudomonadati</taxon>
        <taxon>Pseudomonadota</taxon>
        <taxon>Alphaproteobacteria</taxon>
        <taxon>Rhodobacterales</taxon>
        <taxon>Paracoccaceae</taxon>
        <taxon>Pontivivens</taxon>
    </lineage>
</organism>
<keyword evidence="3 8" id="KW-0663">Pyridoxal phosphate</keyword>
<evidence type="ECO:0000256" key="3">
    <source>
        <dbReference type="ARBA" id="ARBA00022898"/>
    </source>
</evidence>
<dbReference type="EC" id="4.1.1.17" evidence="6"/>
<evidence type="ECO:0000256" key="7">
    <source>
        <dbReference type="ARBA" id="ARBA00049127"/>
    </source>
</evidence>
<evidence type="ECO:0000313" key="10">
    <source>
        <dbReference type="EMBL" id="QIK41875.1"/>
    </source>
</evidence>
<dbReference type="AlphaFoldDB" id="A0A6G7VPS6"/>
<reference evidence="10 11" key="1">
    <citation type="submission" date="2020-03" db="EMBL/GenBank/DDBJ databases">
        <title>Complete genome sequence of Monaibacterium sp. ALG8 with diverse plasmids.</title>
        <authorList>
            <person name="Sun C."/>
        </authorList>
    </citation>
    <scope>NUCLEOTIDE SEQUENCE [LARGE SCALE GENOMIC DNA]</scope>
    <source>
        <strain evidence="10 11">ALG8</strain>
    </source>
</reference>
<dbReference type="Pfam" id="PF02784">
    <property type="entry name" value="Orn_Arg_deC_N"/>
    <property type="match status" value="1"/>
</dbReference>
<dbReference type="PROSITE" id="PS00878">
    <property type="entry name" value="ODR_DC_2_1"/>
    <property type="match status" value="1"/>
</dbReference>
<evidence type="ECO:0000256" key="5">
    <source>
        <dbReference type="ARBA" id="ARBA00034115"/>
    </source>
</evidence>
<dbReference type="Gene3D" id="2.40.37.10">
    <property type="entry name" value="Lyase, Ornithine Decarboxylase, Chain A, domain 1"/>
    <property type="match status" value="1"/>
</dbReference>
<dbReference type="InterPro" id="IPR009006">
    <property type="entry name" value="Ala_racemase/Decarboxylase_C"/>
</dbReference>
<name>A0A6G7VPS6_9RHOB</name>
<comment type="pathway">
    <text evidence="5">Amine and polyamine biosynthesis; putrescine biosynthesis via L-ornithine pathway; putrescine from L-ornithine: step 1/1.</text>
</comment>
<sequence>MEVSGHIWPGLLEMTMNAFVTDLSGRTRTSAHSFSEMAVSTRVEQFIAANQFDKPTLVLDTDVVERNFLALRAGLGHARIHYAVKANPDRAILSRLVALGSGFDAASRGEIEQCLALGAAPQDISFGNTVKRASDIAFAHGAGIDLFAADAEEELEKIAEHAPAAQVYIRLIVDASEADWPLSRKFGCARDKAIALLDMARELGLKPVGFSFHVGSQTRKSSMWRTTLDQIAEIWAEALRAGHALSLLNIGGGFPAFYGDAIEDPTSYAASVMDEIAQRFGPVAHIMAEPGRGLVAEAGAIAAEVLLVSRKSDNDMHRWVYLDIGKFSGLAETIDEAIRYQFITGRDHEQTGPCILAGPSCDSADVLYEKRPVNLPLGLRSGDKVIIRNCGAYTSTYSSVGFNGFPPLDVVVI</sequence>
<evidence type="ECO:0000256" key="2">
    <source>
        <dbReference type="ARBA" id="ARBA00008872"/>
    </source>
</evidence>
<gene>
    <name evidence="10" type="ORF">G8E03_14585</name>
</gene>
<dbReference type="GO" id="GO:0005737">
    <property type="term" value="C:cytoplasm"/>
    <property type="evidence" value="ECO:0007669"/>
    <property type="project" value="TreeGrafter"/>
</dbReference>
<dbReference type="KEGG" id="mon:G8E03_14585"/>
<dbReference type="FunFam" id="2.40.37.10:FF:000004">
    <property type="entry name" value="Ornithine decarboxylase"/>
    <property type="match status" value="1"/>
</dbReference>
<dbReference type="CDD" id="cd00622">
    <property type="entry name" value="PLPDE_III_ODC"/>
    <property type="match status" value="1"/>
</dbReference>
<dbReference type="InterPro" id="IPR000183">
    <property type="entry name" value="Orn/DAP/Arg_de-COase"/>
</dbReference>
<dbReference type="SUPFAM" id="SSF51419">
    <property type="entry name" value="PLP-binding barrel"/>
    <property type="match status" value="1"/>
</dbReference>
<evidence type="ECO:0000256" key="8">
    <source>
        <dbReference type="PIRSR" id="PIRSR600183-50"/>
    </source>
</evidence>
<dbReference type="SUPFAM" id="SSF50621">
    <property type="entry name" value="Alanine racemase C-terminal domain-like"/>
    <property type="match status" value="1"/>
</dbReference>
<dbReference type="PANTHER" id="PTHR11482">
    <property type="entry name" value="ARGININE/DIAMINOPIMELATE/ORNITHINE DECARBOXYLASE"/>
    <property type="match status" value="1"/>
</dbReference>
<dbReference type="FunFam" id="3.20.20.10:FF:000008">
    <property type="entry name" value="Ornithine decarboxylase"/>
    <property type="match status" value="1"/>
</dbReference>
<evidence type="ECO:0000259" key="9">
    <source>
        <dbReference type="Pfam" id="PF02784"/>
    </source>
</evidence>
<dbReference type="InterPro" id="IPR029066">
    <property type="entry name" value="PLP-binding_barrel"/>
</dbReference>
<dbReference type="InterPro" id="IPR022653">
    <property type="entry name" value="De-COase2_pyr-phos_BS"/>
</dbReference>
<accession>A0A6G7VPS6</accession>
<dbReference type="Proteomes" id="UP000500791">
    <property type="component" value="Chromosome"/>
</dbReference>
<proteinExistence type="inferred from homology"/>
<dbReference type="PANTHER" id="PTHR11482:SF6">
    <property type="entry name" value="ORNITHINE DECARBOXYLASE 1-RELATED"/>
    <property type="match status" value="1"/>
</dbReference>
<comment type="cofactor">
    <cofactor evidence="1 8">
        <name>pyridoxal 5'-phosphate</name>
        <dbReference type="ChEBI" id="CHEBI:597326"/>
    </cofactor>
</comment>
<feature type="active site" description="Proton donor" evidence="8">
    <location>
        <position position="361"/>
    </location>
</feature>
<dbReference type="PRINTS" id="PR01182">
    <property type="entry name" value="ORNDCRBXLASE"/>
</dbReference>
<keyword evidence="4" id="KW-0456">Lyase</keyword>
<comment type="similarity">
    <text evidence="2">Belongs to the Orn/Lys/Arg decarboxylase class-II family.</text>
</comment>
<keyword evidence="11" id="KW-1185">Reference proteome</keyword>
<dbReference type="GO" id="GO:0033387">
    <property type="term" value="P:putrescine biosynthetic process from arginine, via ornithine"/>
    <property type="evidence" value="ECO:0007669"/>
    <property type="project" value="TreeGrafter"/>
</dbReference>
<evidence type="ECO:0000256" key="6">
    <source>
        <dbReference type="ARBA" id="ARBA00034138"/>
    </source>
</evidence>
<feature type="modified residue" description="N6-(pyridoxal phosphate)lysine" evidence="8">
    <location>
        <position position="85"/>
    </location>
</feature>